<gene>
    <name evidence="1" type="ORF">Sv326_0913</name>
</gene>
<evidence type="ECO:0000313" key="2">
    <source>
        <dbReference type="Proteomes" id="UP000510821"/>
    </source>
</evidence>
<dbReference type="EMBL" id="CP058998">
    <property type="protein sequence ID" value="QLJ53088.1"/>
    <property type="molecule type" value="Genomic_DNA"/>
</dbReference>
<evidence type="ECO:0000313" key="1">
    <source>
        <dbReference type="EMBL" id="QLJ53088.1"/>
    </source>
</evidence>
<organism evidence="1 2">
    <name type="scientific">Fermentimicrarchaeum limneticum</name>
    <dbReference type="NCBI Taxonomy" id="2795018"/>
    <lineage>
        <taxon>Archaea</taxon>
        <taxon>Candidatus Micrarchaeota</taxon>
        <taxon>Candidatus Fermentimicrarchaeales</taxon>
        <taxon>Candidatus Fermentimicrarchaeaceae</taxon>
        <taxon>Candidatus Fermentimicrarchaeum</taxon>
    </lineage>
</organism>
<dbReference type="Proteomes" id="UP000510821">
    <property type="component" value="Chromosome"/>
</dbReference>
<proteinExistence type="predicted"/>
<dbReference type="AlphaFoldDB" id="A0A7D5XM15"/>
<name>A0A7D5XM15_FERL1</name>
<dbReference type="KEGG" id="flt:Sv326_0913"/>
<protein>
    <submittedName>
        <fullName evidence="1">Uncharacterized protein</fullName>
    </submittedName>
</protein>
<reference evidence="2" key="1">
    <citation type="submission" date="2020-07" db="EMBL/GenBank/DDBJ databases">
        <title>Metabolic diversity and evolutionary history of the archaeal phylum ###Micrarchaeota### uncovered from a freshwater lake metagenome.</title>
        <authorList>
            <person name="Kadnikov V.V."/>
            <person name="Savvichev A.S."/>
            <person name="Mardanov A.V."/>
            <person name="Beletsky A.V."/>
            <person name="Chupakov A.V."/>
            <person name="Kokryatskaya N.M."/>
            <person name="Pimenov N.V."/>
            <person name="Ravin N.V."/>
        </authorList>
    </citation>
    <scope>NUCLEOTIDE SEQUENCE [LARGE SCALE GENOMIC DNA]</scope>
</reference>
<accession>A0A7D5XM15</accession>
<sequence length="87" mass="9787">MLPKIARDALKLGKVDIRVMRSGTLQFQEFVVKRIPSPIGEYPVLFADKFVDMSELLRLSEEYQIPVSAKNGTVFPRGKTSKDFAGL</sequence>